<feature type="domain" description="Histidine kinase" evidence="4">
    <location>
        <begin position="226"/>
        <end position="414"/>
    </location>
</feature>
<dbReference type="SMART" id="SM00387">
    <property type="entry name" value="HATPase_c"/>
    <property type="match status" value="1"/>
</dbReference>
<dbReference type="InterPro" id="IPR032834">
    <property type="entry name" value="NatK-like_C"/>
</dbReference>
<dbReference type="Proteomes" id="UP000640335">
    <property type="component" value="Unassembled WGS sequence"/>
</dbReference>
<dbReference type="PROSITE" id="PS50109">
    <property type="entry name" value="HIS_KIN"/>
    <property type="match status" value="1"/>
</dbReference>
<keyword evidence="3" id="KW-0472">Membrane</keyword>
<feature type="transmembrane region" description="Helical" evidence="3">
    <location>
        <begin position="53"/>
        <end position="70"/>
    </location>
</feature>
<protein>
    <submittedName>
        <fullName evidence="5">GHKL domain-containing protein</fullName>
    </submittedName>
</protein>
<keyword evidence="1" id="KW-0418">Kinase</keyword>
<comment type="caution">
    <text evidence="5">The sequence shown here is derived from an EMBL/GenBank/DDBJ whole genome shotgun (WGS) entry which is preliminary data.</text>
</comment>
<keyword evidence="2" id="KW-0902">Two-component regulatory system</keyword>
<dbReference type="Pfam" id="PF14501">
    <property type="entry name" value="HATPase_c_5"/>
    <property type="match status" value="1"/>
</dbReference>
<keyword evidence="3" id="KW-1133">Transmembrane helix</keyword>
<reference evidence="5 6" key="1">
    <citation type="submission" date="2020-08" db="EMBL/GenBank/DDBJ databases">
        <title>A Genomic Blueprint of the Chicken Gut Microbiome.</title>
        <authorList>
            <person name="Gilroy R."/>
            <person name="Ravi A."/>
            <person name="Getino M."/>
            <person name="Pursley I."/>
            <person name="Horton D.L."/>
            <person name="Alikhan N.-F."/>
            <person name="Baker D."/>
            <person name="Gharbi K."/>
            <person name="Hall N."/>
            <person name="Watson M."/>
            <person name="Adriaenssens E.M."/>
            <person name="Foster-Nyarko E."/>
            <person name="Jarju S."/>
            <person name="Secka A."/>
            <person name="Antonio M."/>
            <person name="Oren A."/>
            <person name="Chaudhuri R."/>
            <person name="La Ragione R.M."/>
            <person name="Hildebrand F."/>
            <person name="Pallen M.J."/>
        </authorList>
    </citation>
    <scope>NUCLEOTIDE SEQUENCE [LARGE SCALE GENOMIC DNA]</scope>
    <source>
        <strain evidence="5 6">Sa3CUN1</strain>
    </source>
</reference>
<dbReference type="InterPro" id="IPR036890">
    <property type="entry name" value="HATPase_C_sf"/>
</dbReference>
<gene>
    <name evidence="5" type="ORF">H9660_01770</name>
</gene>
<feature type="transmembrane region" description="Helical" evidence="3">
    <location>
        <begin position="30"/>
        <end position="47"/>
    </location>
</feature>
<keyword evidence="3" id="KW-0812">Transmembrane</keyword>
<dbReference type="SUPFAM" id="SSF55874">
    <property type="entry name" value="ATPase domain of HSP90 chaperone/DNA topoisomerase II/histidine kinase"/>
    <property type="match status" value="1"/>
</dbReference>
<feature type="transmembrane region" description="Helical" evidence="3">
    <location>
        <begin position="171"/>
        <end position="193"/>
    </location>
</feature>
<evidence type="ECO:0000259" key="4">
    <source>
        <dbReference type="PROSITE" id="PS50109"/>
    </source>
</evidence>
<feature type="transmembrane region" description="Helical" evidence="3">
    <location>
        <begin position="141"/>
        <end position="165"/>
    </location>
</feature>
<keyword evidence="6" id="KW-1185">Reference proteome</keyword>
<dbReference type="PANTHER" id="PTHR40448">
    <property type="entry name" value="TWO-COMPONENT SENSOR HISTIDINE KINASE"/>
    <property type="match status" value="1"/>
</dbReference>
<dbReference type="InterPro" id="IPR003594">
    <property type="entry name" value="HATPase_dom"/>
</dbReference>
<dbReference type="EMBL" id="JACSQZ010000004">
    <property type="protein sequence ID" value="MBD7913865.1"/>
    <property type="molecule type" value="Genomic_DNA"/>
</dbReference>
<sequence length="414" mass="48068">MEVIGIFIEMMIVTLLYDKLFNNNGNKKKYLEYSIIVIICSILFYKFNTINSIIVYIVLLIAEIVAIAYVDKKDNILALTEVIISVIIGFILQTSIVTICYLFTGKTKEYKVLQLILYVISVLGIMIFLDKKKKNINFEKYVEDNILLSIIALNVFTLFMIFKIVYDNRILYNNIALQINAFILINVFFNINFYRNIHKTILKNKNIEVKSTYNPLIDEIIQNIKASEHEYKNHINMIYSMIQVSKSIPEIKEKASNYVGHIQNKNTYSKVLDIENTIIKAIVYSKLVECEQLGINLNYEIKTNMKNSYIDDTEITILLSNLLNNAIEATKKATNKKIMLDIRYIERYKIQVKNGISGLDIDSEEIENFFKKGFSSKGKGRGYGLFNVKKIVKKYKGNIYARVEEDFLVIDIYI</sequence>
<accession>A0ABR8Q0B9</accession>
<evidence type="ECO:0000313" key="6">
    <source>
        <dbReference type="Proteomes" id="UP000640335"/>
    </source>
</evidence>
<dbReference type="Gene3D" id="3.30.565.10">
    <property type="entry name" value="Histidine kinase-like ATPase, C-terminal domain"/>
    <property type="match status" value="1"/>
</dbReference>
<evidence type="ECO:0000256" key="1">
    <source>
        <dbReference type="ARBA" id="ARBA00022777"/>
    </source>
</evidence>
<keyword evidence="1" id="KW-0808">Transferase</keyword>
<dbReference type="RefSeq" id="WP_191747930.1">
    <property type="nucleotide sequence ID" value="NZ_JACSQZ010000004.1"/>
</dbReference>
<proteinExistence type="predicted"/>
<evidence type="ECO:0000313" key="5">
    <source>
        <dbReference type="EMBL" id="MBD7913865.1"/>
    </source>
</evidence>
<evidence type="ECO:0000256" key="3">
    <source>
        <dbReference type="SAM" id="Phobius"/>
    </source>
</evidence>
<feature type="transmembrane region" description="Helical" evidence="3">
    <location>
        <begin position="82"/>
        <end position="104"/>
    </location>
</feature>
<evidence type="ECO:0000256" key="2">
    <source>
        <dbReference type="ARBA" id="ARBA00023012"/>
    </source>
</evidence>
<name>A0ABR8Q0B9_9CLOT</name>
<feature type="transmembrane region" description="Helical" evidence="3">
    <location>
        <begin position="110"/>
        <end position="129"/>
    </location>
</feature>
<dbReference type="InterPro" id="IPR005467">
    <property type="entry name" value="His_kinase_dom"/>
</dbReference>
<dbReference type="PANTHER" id="PTHR40448:SF1">
    <property type="entry name" value="TWO-COMPONENT SENSOR HISTIDINE KINASE"/>
    <property type="match status" value="1"/>
</dbReference>
<organism evidence="5 6">
    <name type="scientific">Clostridium gallinarum</name>
    <dbReference type="NCBI Taxonomy" id="2762246"/>
    <lineage>
        <taxon>Bacteria</taxon>
        <taxon>Bacillati</taxon>
        <taxon>Bacillota</taxon>
        <taxon>Clostridia</taxon>
        <taxon>Eubacteriales</taxon>
        <taxon>Clostridiaceae</taxon>
        <taxon>Clostridium</taxon>
    </lineage>
</organism>